<organism evidence="2 3">
    <name type="scientific">Paxillus involutus ATCC 200175</name>
    <dbReference type="NCBI Taxonomy" id="664439"/>
    <lineage>
        <taxon>Eukaryota</taxon>
        <taxon>Fungi</taxon>
        <taxon>Dikarya</taxon>
        <taxon>Basidiomycota</taxon>
        <taxon>Agaricomycotina</taxon>
        <taxon>Agaricomycetes</taxon>
        <taxon>Agaricomycetidae</taxon>
        <taxon>Boletales</taxon>
        <taxon>Paxilineae</taxon>
        <taxon>Paxillaceae</taxon>
        <taxon>Paxillus</taxon>
    </lineage>
</organism>
<feature type="compositionally biased region" description="Polar residues" evidence="1">
    <location>
        <begin position="1"/>
        <end position="10"/>
    </location>
</feature>
<keyword evidence="3" id="KW-1185">Reference proteome</keyword>
<dbReference type="AlphaFoldDB" id="A0A0C9TNZ1"/>
<feature type="region of interest" description="Disordered" evidence="1">
    <location>
        <begin position="170"/>
        <end position="191"/>
    </location>
</feature>
<evidence type="ECO:0000313" key="2">
    <source>
        <dbReference type="EMBL" id="KIJ12233.1"/>
    </source>
</evidence>
<name>A0A0C9TNZ1_PAXIN</name>
<feature type="region of interest" description="Disordered" evidence="1">
    <location>
        <begin position="54"/>
        <end position="79"/>
    </location>
</feature>
<feature type="compositionally biased region" description="Polar residues" evidence="1">
    <location>
        <begin position="179"/>
        <end position="191"/>
    </location>
</feature>
<dbReference type="Proteomes" id="UP000053647">
    <property type="component" value="Unassembled WGS sequence"/>
</dbReference>
<proteinExistence type="predicted"/>
<sequence>MDVNNDTTPELCSHQPVKAATDQADTTENGKKRSTHDFAINVNSLLDLDHADDEGVNSHGRSNRLQLKRLRRADETHTSMPSTYQARNICIDMLDEEYNLPANGCTIWQPRAPSSTLESGGDVRMDLGGHNGDAATPPPTTLHENIDDDGYFNDAHIQSIEDEPFATFATTKPWPEVQTGPSQARYSGQAP</sequence>
<reference evidence="3" key="2">
    <citation type="submission" date="2015-01" db="EMBL/GenBank/DDBJ databases">
        <title>Evolutionary Origins and Diversification of the Mycorrhizal Mutualists.</title>
        <authorList>
            <consortium name="DOE Joint Genome Institute"/>
            <consortium name="Mycorrhizal Genomics Consortium"/>
            <person name="Kohler A."/>
            <person name="Kuo A."/>
            <person name="Nagy L.G."/>
            <person name="Floudas D."/>
            <person name="Copeland A."/>
            <person name="Barry K.W."/>
            <person name="Cichocki N."/>
            <person name="Veneault-Fourrey C."/>
            <person name="LaButti K."/>
            <person name="Lindquist E.A."/>
            <person name="Lipzen A."/>
            <person name="Lundell T."/>
            <person name="Morin E."/>
            <person name="Murat C."/>
            <person name="Riley R."/>
            <person name="Ohm R."/>
            <person name="Sun H."/>
            <person name="Tunlid A."/>
            <person name="Henrissat B."/>
            <person name="Grigoriev I.V."/>
            <person name="Hibbett D.S."/>
            <person name="Martin F."/>
        </authorList>
    </citation>
    <scope>NUCLEOTIDE SEQUENCE [LARGE SCALE GENOMIC DNA]</scope>
    <source>
        <strain evidence="3">ATCC 200175</strain>
    </source>
</reference>
<dbReference type="EMBL" id="KN819367">
    <property type="protein sequence ID" value="KIJ12233.1"/>
    <property type="molecule type" value="Genomic_DNA"/>
</dbReference>
<evidence type="ECO:0000256" key="1">
    <source>
        <dbReference type="SAM" id="MobiDB-lite"/>
    </source>
</evidence>
<reference evidence="2 3" key="1">
    <citation type="submission" date="2014-06" db="EMBL/GenBank/DDBJ databases">
        <authorList>
            <consortium name="DOE Joint Genome Institute"/>
            <person name="Kuo A."/>
            <person name="Kohler A."/>
            <person name="Nagy L.G."/>
            <person name="Floudas D."/>
            <person name="Copeland A."/>
            <person name="Barry K.W."/>
            <person name="Cichocki N."/>
            <person name="Veneault-Fourrey C."/>
            <person name="LaButti K."/>
            <person name="Lindquist E.A."/>
            <person name="Lipzen A."/>
            <person name="Lundell T."/>
            <person name="Morin E."/>
            <person name="Murat C."/>
            <person name="Sun H."/>
            <person name="Tunlid A."/>
            <person name="Henrissat B."/>
            <person name="Grigoriev I.V."/>
            <person name="Hibbett D.S."/>
            <person name="Martin F."/>
            <person name="Nordberg H.P."/>
            <person name="Cantor M.N."/>
            <person name="Hua S.X."/>
        </authorList>
    </citation>
    <scope>NUCLEOTIDE SEQUENCE [LARGE SCALE GENOMIC DNA]</scope>
    <source>
        <strain evidence="2 3">ATCC 200175</strain>
    </source>
</reference>
<dbReference type="HOGENOM" id="CLU_1421827_0_0_1"/>
<feature type="region of interest" description="Disordered" evidence="1">
    <location>
        <begin position="1"/>
        <end position="34"/>
    </location>
</feature>
<accession>A0A0C9TNZ1</accession>
<evidence type="ECO:0000313" key="3">
    <source>
        <dbReference type="Proteomes" id="UP000053647"/>
    </source>
</evidence>
<protein>
    <submittedName>
        <fullName evidence="2">Uncharacterized protein</fullName>
    </submittedName>
</protein>
<gene>
    <name evidence="2" type="ORF">PAXINDRAFT_15003</name>
</gene>